<dbReference type="EMBL" id="FQXZ01000005">
    <property type="protein sequence ID" value="SHH70171.1"/>
    <property type="molecule type" value="Genomic_DNA"/>
</dbReference>
<gene>
    <name evidence="12" type="primary">pgcA</name>
    <name evidence="12" type="ORF">VA7868_00267</name>
</gene>
<accession>A0A1M5V4L8</accession>
<keyword evidence="3" id="KW-0597">Phosphoprotein</keyword>
<evidence type="ECO:0000256" key="5">
    <source>
        <dbReference type="ARBA" id="ARBA00022842"/>
    </source>
</evidence>
<evidence type="ECO:0000313" key="12">
    <source>
        <dbReference type="EMBL" id="SHH70171.1"/>
    </source>
</evidence>
<keyword evidence="6 12" id="KW-0413">Isomerase</keyword>
<dbReference type="Proteomes" id="UP000184608">
    <property type="component" value="Unassembled WGS sequence"/>
</dbReference>
<dbReference type="AlphaFoldDB" id="A0A1M5V4L8"/>
<evidence type="ECO:0000313" key="13">
    <source>
        <dbReference type="Proteomes" id="UP000184608"/>
    </source>
</evidence>
<dbReference type="Pfam" id="PF02879">
    <property type="entry name" value="PGM_PMM_II"/>
    <property type="match status" value="1"/>
</dbReference>
<evidence type="ECO:0000256" key="7">
    <source>
        <dbReference type="RuleBase" id="RU004326"/>
    </source>
</evidence>
<evidence type="ECO:0000259" key="11">
    <source>
        <dbReference type="Pfam" id="PF02880"/>
    </source>
</evidence>
<evidence type="ECO:0000256" key="4">
    <source>
        <dbReference type="ARBA" id="ARBA00022723"/>
    </source>
</evidence>
<keyword evidence="5 7" id="KW-0460">Magnesium</keyword>
<feature type="domain" description="Alpha-D-phosphohexomutase alpha/beta/alpha" evidence="9">
    <location>
        <begin position="41"/>
        <end position="179"/>
    </location>
</feature>
<dbReference type="Pfam" id="PF02878">
    <property type="entry name" value="PGM_PMM_I"/>
    <property type="match status" value="1"/>
</dbReference>
<dbReference type="InterPro" id="IPR005843">
    <property type="entry name" value="A-D-PHexomutase_C"/>
</dbReference>
<protein>
    <submittedName>
        <fullName evidence="12">Phosphoglucomutase</fullName>
        <ecNumber evidence="12">5.4.2.2</ecNumber>
    </submittedName>
</protein>
<evidence type="ECO:0000256" key="2">
    <source>
        <dbReference type="ARBA" id="ARBA00010231"/>
    </source>
</evidence>
<dbReference type="InterPro" id="IPR005846">
    <property type="entry name" value="A-D-PHexomutase_a/b/a-III"/>
</dbReference>
<feature type="domain" description="Alpha-D-phosphohexomutase alpha/beta/alpha" evidence="11">
    <location>
        <begin position="323"/>
        <end position="445"/>
    </location>
</feature>
<feature type="domain" description="Alpha-D-phosphohexomutase alpha/beta/alpha" evidence="10">
    <location>
        <begin position="208"/>
        <end position="311"/>
    </location>
</feature>
<dbReference type="CDD" id="cd05799">
    <property type="entry name" value="PGM2"/>
    <property type="match status" value="1"/>
</dbReference>
<evidence type="ECO:0000259" key="10">
    <source>
        <dbReference type="Pfam" id="PF02879"/>
    </source>
</evidence>
<dbReference type="GO" id="GO:0004614">
    <property type="term" value="F:phosphoglucomutase activity"/>
    <property type="evidence" value="ECO:0007669"/>
    <property type="project" value="UniProtKB-EC"/>
</dbReference>
<dbReference type="RefSeq" id="WP_073602056.1">
    <property type="nucleotide sequence ID" value="NZ_FQXZ01000005.1"/>
</dbReference>
<sequence>MIEQLNQWLERDPDPGTKEELNQLISENQQEELADRFKSRLEFGTAGLRGKVGCGPNRMNRLVIQETATGLGHYLIANVERAKERGVVIGYDGRLDSKTFACDTASVLTALGMKVYLTDKVTPTPVVAFGIHQFNAAAGIVVTASHNPPEYNGFKVYWENGAQIIPPHDQGIAAAIERAAVEPLSVLPLAQAEAQQLLVWLSDDYYRDYQNAIAQQPLLQADVAAENLVMTYTAMHGVGAPFAEAMLQSAGFTQVYSVAEQREPDGHFPTVNFPNPEEPGAMDLVVKLALDKQADLACANDPDADRFAVAARTKPGEYQMLSGDQVGVLLADYVLQKHQAQPGASRDALIGNTIVSSGLLEKIAGQAGVTYFKTLTGFKWLTNVAMEKESEQKPFLFAYEEALGYTIGNQVRDKDGLSALVVFAQMAAALKQSGQTVWDRLEQIYRQHGLYVTAQKSLALSPDMPPVGDVLRTNPPAMIAGRKVLMTEDYKTAVRRFADGRTEAIDLPVSDVLVYHLEGGHLEGGHLEDQGRVIVRPSGTEPKLKCYYELATTMHDDESFGDAQRRADEQMTMLISEHQHCL</sequence>
<evidence type="ECO:0000256" key="6">
    <source>
        <dbReference type="ARBA" id="ARBA00023235"/>
    </source>
</evidence>
<proteinExistence type="inferred from homology"/>
<reference evidence="12 13" key="1">
    <citation type="submission" date="2016-11" db="EMBL/GenBank/DDBJ databases">
        <authorList>
            <person name="Jaros S."/>
            <person name="Januszkiewicz K."/>
            <person name="Wedrychowicz H."/>
        </authorList>
    </citation>
    <scope>NUCLEOTIDE SEQUENCE [LARGE SCALE GENOMIC DNA]</scope>
    <source>
        <strain evidence="12 13">CECT 7868</strain>
    </source>
</reference>
<dbReference type="PRINTS" id="PR00509">
    <property type="entry name" value="PGMPMM"/>
</dbReference>
<feature type="domain" description="Alpha-D-phosphohexomutase C-terminal" evidence="8">
    <location>
        <begin position="527"/>
        <end position="550"/>
    </location>
</feature>
<dbReference type="InterPro" id="IPR016066">
    <property type="entry name" value="A-D-PHexomutase_CS"/>
</dbReference>
<keyword evidence="13" id="KW-1185">Reference proteome</keyword>
<dbReference type="PROSITE" id="PS00710">
    <property type="entry name" value="PGM_PMM"/>
    <property type="match status" value="1"/>
</dbReference>
<dbReference type="PANTHER" id="PTHR45745:SF1">
    <property type="entry name" value="PHOSPHOGLUCOMUTASE 2B-RELATED"/>
    <property type="match status" value="1"/>
</dbReference>
<dbReference type="InterPro" id="IPR005845">
    <property type="entry name" value="A-D-PHexomutase_a/b/a-II"/>
</dbReference>
<keyword evidence="4 7" id="KW-0479">Metal-binding</keyword>
<dbReference type="InterPro" id="IPR036900">
    <property type="entry name" value="A-D-PHexomutase_C_sf"/>
</dbReference>
<evidence type="ECO:0000256" key="3">
    <source>
        <dbReference type="ARBA" id="ARBA00022553"/>
    </source>
</evidence>
<organism evidence="12 13">
    <name type="scientific">Vibrio aerogenes CECT 7868</name>
    <dbReference type="NCBI Taxonomy" id="1216006"/>
    <lineage>
        <taxon>Bacteria</taxon>
        <taxon>Pseudomonadati</taxon>
        <taxon>Pseudomonadota</taxon>
        <taxon>Gammaproteobacteria</taxon>
        <taxon>Vibrionales</taxon>
        <taxon>Vibrionaceae</taxon>
        <taxon>Vibrio</taxon>
    </lineage>
</organism>
<dbReference type="EC" id="5.4.2.2" evidence="12"/>
<dbReference type="GO" id="GO:0005975">
    <property type="term" value="P:carbohydrate metabolic process"/>
    <property type="evidence" value="ECO:0007669"/>
    <property type="project" value="InterPro"/>
</dbReference>
<comment type="cofactor">
    <cofactor evidence="1">
        <name>Mg(2+)</name>
        <dbReference type="ChEBI" id="CHEBI:18420"/>
    </cofactor>
</comment>
<dbReference type="SUPFAM" id="SSF55957">
    <property type="entry name" value="Phosphoglucomutase, C-terminal domain"/>
    <property type="match status" value="1"/>
</dbReference>
<dbReference type="OrthoDB" id="9803322at2"/>
<name>A0A1M5V4L8_9VIBR</name>
<dbReference type="STRING" id="1216006.VA7868_00267"/>
<dbReference type="GO" id="GO:0000287">
    <property type="term" value="F:magnesium ion binding"/>
    <property type="evidence" value="ECO:0007669"/>
    <property type="project" value="InterPro"/>
</dbReference>
<evidence type="ECO:0000259" key="9">
    <source>
        <dbReference type="Pfam" id="PF02878"/>
    </source>
</evidence>
<dbReference type="GO" id="GO:0006166">
    <property type="term" value="P:purine ribonucleoside salvage"/>
    <property type="evidence" value="ECO:0007669"/>
    <property type="project" value="TreeGrafter"/>
</dbReference>
<dbReference type="SUPFAM" id="SSF53738">
    <property type="entry name" value="Phosphoglucomutase, first 3 domains"/>
    <property type="match status" value="3"/>
</dbReference>
<evidence type="ECO:0000256" key="1">
    <source>
        <dbReference type="ARBA" id="ARBA00001946"/>
    </source>
</evidence>
<comment type="similarity">
    <text evidence="2 7">Belongs to the phosphohexose mutase family.</text>
</comment>
<dbReference type="PANTHER" id="PTHR45745">
    <property type="entry name" value="PHOSPHOMANNOMUTASE 45A"/>
    <property type="match status" value="1"/>
</dbReference>
<dbReference type="Gene3D" id="3.40.120.10">
    <property type="entry name" value="Alpha-D-Glucose-1,6-Bisphosphate, subunit A, domain 3"/>
    <property type="match status" value="3"/>
</dbReference>
<dbReference type="GO" id="GO:0008973">
    <property type="term" value="F:phosphopentomutase activity"/>
    <property type="evidence" value="ECO:0007669"/>
    <property type="project" value="TreeGrafter"/>
</dbReference>
<dbReference type="InterPro" id="IPR005844">
    <property type="entry name" value="A-D-PHexomutase_a/b/a-I"/>
</dbReference>
<dbReference type="Pfam" id="PF02880">
    <property type="entry name" value="PGM_PMM_III"/>
    <property type="match status" value="1"/>
</dbReference>
<dbReference type="InterPro" id="IPR005841">
    <property type="entry name" value="Alpha-D-phosphohexomutase_SF"/>
</dbReference>
<dbReference type="InterPro" id="IPR016055">
    <property type="entry name" value="A-D-PHexomutase_a/b/a-I/II/III"/>
</dbReference>
<evidence type="ECO:0000259" key="8">
    <source>
        <dbReference type="Pfam" id="PF00408"/>
    </source>
</evidence>
<dbReference type="Pfam" id="PF00408">
    <property type="entry name" value="PGM_PMM_IV"/>
    <property type="match status" value="1"/>
</dbReference>
<dbReference type="Gene3D" id="3.30.310.50">
    <property type="entry name" value="Alpha-D-phosphohexomutase, C-terminal domain"/>
    <property type="match status" value="1"/>
</dbReference>